<evidence type="ECO:0000256" key="2">
    <source>
        <dbReference type="ARBA" id="ARBA00022475"/>
    </source>
</evidence>
<evidence type="ECO:0000256" key="3">
    <source>
        <dbReference type="ARBA" id="ARBA00022692"/>
    </source>
</evidence>
<feature type="transmembrane region" description="Helical" evidence="6">
    <location>
        <begin position="91"/>
        <end position="112"/>
    </location>
</feature>
<evidence type="ECO:0000256" key="6">
    <source>
        <dbReference type="SAM" id="Phobius"/>
    </source>
</evidence>
<feature type="transmembrane region" description="Helical" evidence="6">
    <location>
        <begin position="119"/>
        <end position="137"/>
    </location>
</feature>
<keyword evidence="2" id="KW-1003">Cell membrane</keyword>
<dbReference type="PANTHER" id="PTHR30482">
    <property type="entry name" value="HIGH-AFFINITY BRANCHED-CHAIN AMINO ACID TRANSPORT SYSTEM PERMEASE"/>
    <property type="match status" value="1"/>
</dbReference>
<sequence length="322" mass="34069">MKSTLHHAVSAPLALGLLALLAAVPFIAQATGLDFYVGFATRLLIFSLAATSLNLILGFGGMVSLGHAAYFGFGAYLVGILMQQGVSSAWIAWPVVMVASGVLALVIGVVSLRTKGVHFIMITLAFAQMMFYVMTSLKTYGGDDGMSLSGRSTLGASALDLASEPVFYWVVLAVTAIASYLLYRLINSRFGRVIQAIRENEVRMQALGYPVFRYKLACLAIAGALAGLAGALIANQNMMVTPALLHWSQSGTLMVMVILGGMGYLSGGVLGAVVMLGLEEILSAYTTYWQFALGIILLCAVIAFPKGLAGMLERIFSGKGRT</sequence>
<keyword evidence="3 6" id="KW-0812">Transmembrane</keyword>
<keyword evidence="5 6" id="KW-0472">Membrane</keyword>
<protein>
    <submittedName>
        <fullName evidence="7">Branched-chain amino acid ABC transporter permease</fullName>
    </submittedName>
</protein>
<evidence type="ECO:0000256" key="1">
    <source>
        <dbReference type="ARBA" id="ARBA00004651"/>
    </source>
</evidence>
<dbReference type="RefSeq" id="WP_340342781.1">
    <property type="nucleotide sequence ID" value="NZ_JBBKZT010000005.1"/>
</dbReference>
<keyword evidence="4 6" id="KW-1133">Transmembrane helix</keyword>
<evidence type="ECO:0000256" key="5">
    <source>
        <dbReference type="ARBA" id="ARBA00023136"/>
    </source>
</evidence>
<feature type="transmembrane region" description="Helical" evidence="6">
    <location>
        <begin position="68"/>
        <end position="85"/>
    </location>
</feature>
<keyword evidence="8" id="KW-1185">Reference proteome</keyword>
<organism evidence="7 8">
    <name type="scientific">Variovorax rhizosphaerae</name>
    <dbReference type="NCBI Taxonomy" id="1836200"/>
    <lineage>
        <taxon>Bacteria</taxon>
        <taxon>Pseudomonadati</taxon>
        <taxon>Pseudomonadota</taxon>
        <taxon>Betaproteobacteria</taxon>
        <taxon>Burkholderiales</taxon>
        <taxon>Comamonadaceae</taxon>
        <taxon>Variovorax</taxon>
    </lineage>
</organism>
<evidence type="ECO:0000313" key="7">
    <source>
        <dbReference type="EMBL" id="MEJ8847657.1"/>
    </source>
</evidence>
<comment type="subcellular location">
    <subcellularLocation>
        <location evidence="1">Cell membrane</location>
        <topology evidence="1">Multi-pass membrane protein</topology>
    </subcellularLocation>
</comment>
<accession>A0ABU8WM67</accession>
<proteinExistence type="predicted"/>
<dbReference type="InterPro" id="IPR001851">
    <property type="entry name" value="ABC_transp_permease"/>
</dbReference>
<feature type="transmembrane region" description="Helical" evidence="6">
    <location>
        <begin position="212"/>
        <end position="233"/>
    </location>
</feature>
<comment type="caution">
    <text evidence="7">The sequence shown here is derived from an EMBL/GenBank/DDBJ whole genome shotgun (WGS) entry which is preliminary data.</text>
</comment>
<dbReference type="CDD" id="cd06581">
    <property type="entry name" value="TM_PBP1_LivM_like"/>
    <property type="match status" value="1"/>
</dbReference>
<reference evidence="7 8" key="1">
    <citation type="submission" date="2024-03" db="EMBL/GenBank/DDBJ databases">
        <title>Novel species of the genus Variovorax.</title>
        <authorList>
            <person name="Liu Q."/>
            <person name="Xin Y.-H."/>
        </authorList>
    </citation>
    <scope>NUCLEOTIDE SEQUENCE [LARGE SCALE GENOMIC DNA]</scope>
    <source>
        <strain evidence="7 8">KACC 18900</strain>
    </source>
</reference>
<name>A0ABU8WM67_9BURK</name>
<dbReference type="Proteomes" id="UP001385892">
    <property type="component" value="Unassembled WGS sequence"/>
</dbReference>
<dbReference type="Pfam" id="PF02653">
    <property type="entry name" value="BPD_transp_2"/>
    <property type="match status" value="1"/>
</dbReference>
<dbReference type="EMBL" id="JBBKZT010000005">
    <property type="protein sequence ID" value="MEJ8847657.1"/>
    <property type="molecule type" value="Genomic_DNA"/>
</dbReference>
<feature type="transmembrane region" description="Helical" evidence="6">
    <location>
        <begin position="166"/>
        <end position="183"/>
    </location>
</feature>
<gene>
    <name evidence="7" type="ORF">WKW82_13440</name>
</gene>
<feature type="transmembrane region" description="Helical" evidence="6">
    <location>
        <begin position="285"/>
        <end position="304"/>
    </location>
</feature>
<evidence type="ECO:0000256" key="4">
    <source>
        <dbReference type="ARBA" id="ARBA00022989"/>
    </source>
</evidence>
<feature type="transmembrane region" description="Helical" evidence="6">
    <location>
        <begin position="40"/>
        <end position="61"/>
    </location>
</feature>
<feature type="transmembrane region" description="Helical" evidence="6">
    <location>
        <begin position="253"/>
        <end position="278"/>
    </location>
</feature>
<dbReference type="InterPro" id="IPR043428">
    <property type="entry name" value="LivM-like"/>
</dbReference>
<dbReference type="PANTHER" id="PTHR30482:SF17">
    <property type="entry name" value="ABC TRANSPORTER ATP-BINDING PROTEIN"/>
    <property type="match status" value="1"/>
</dbReference>
<evidence type="ECO:0000313" key="8">
    <source>
        <dbReference type="Proteomes" id="UP001385892"/>
    </source>
</evidence>